<evidence type="ECO:0000313" key="2">
    <source>
        <dbReference type="Proteomes" id="UP000722750"/>
    </source>
</evidence>
<gene>
    <name evidence="1" type="ORF">MAG551_00945</name>
</gene>
<sequence>MKNVLIVGHCDQDNPQITSLIEKNFSATVTREKLLKNTIGCLEKQDYDLVIINRIGAFDQKRGLELIKEIKNDGRFNTPLMMITNFKDQMEEAIKSGAVPGYGKDKLYDEETLKLLSKYLG</sequence>
<accession>A0A941W1F2</accession>
<organism evidence="1 2">
    <name type="scientific">Candidatus Scalindua arabica</name>
    <dbReference type="NCBI Taxonomy" id="1127984"/>
    <lineage>
        <taxon>Bacteria</taxon>
        <taxon>Pseudomonadati</taxon>
        <taxon>Planctomycetota</taxon>
        <taxon>Candidatus Brocadiia</taxon>
        <taxon>Candidatus Brocadiales</taxon>
        <taxon>Candidatus Scalinduaceae</taxon>
        <taxon>Candidatus Scalindua</taxon>
    </lineage>
</organism>
<evidence type="ECO:0008006" key="3">
    <source>
        <dbReference type="Google" id="ProtNLM"/>
    </source>
</evidence>
<dbReference type="EMBL" id="JAANXD010000041">
    <property type="protein sequence ID" value="MBS1257892.1"/>
    <property type="molecule type" value="Genomic_DNA"/>
</dbReference>
<reference evidence="1" key="1">
    <citation type="journal article" date="2021" name="ISME J.">
        <title>Fine-scale metabolic discontinuity in a stratified prokaryote microbiome of a Red Sea deep halocline.</title>
        <authorList>
            <person name="Michoud G."/>
            <person name="Ngugi D.K."/>
            <person name="Barozzi A."/>
            <person name="Merlino G."/>
            <person name="Calleja M.L."/>
            <person name="Delgado-Huertas A."/>
            <person name="Moran X.A.G."/>
            <person name="Daffonchio D."/>
        </authorList>
    </citation>
    <scope>NUCLEOTIDE SEQUENCE</scope>
    <source>
        <strain evidence="1">SuakinDeep_MAG55_1</strain>
    </source>
</reference>
<dbReference type="Gene3D" id="3.40.50.2300">
    <property type="match status" value="1"/>
</dbReference>
<comment type="caution">
    <text evidence="1">The sequence shown here is derived from an EMBL/GenBank/DDBJ whole genome shotgun (WGS) entry which is preliminary data.</text>
</comment>
<evidence type="ECO:0000313" key="1">
    <source>
        <dbReference type="EMBL" id="MBS1257892.1"/>
    </source>
</evidence>
<name>A0A941W1F2_9BACT</name>
<protein>
    <recommendedName>
        <fullName evidence="3">Response regulator</fullName>
    </recommendedName>
</protein>
<dbReference type="AlphaFoldDB" id="A0A941W1F2"/>
<proteinExistence type="predicted"/>
<dbReference type="Proteomes" id="UP000722750">
    <property type="component" value="Unassembled WGS sequence"/>
</dbReference>